<dbReference type="KEGG" id="cvn:111110022"/>
<dbReference type="GO" id="GO:0034982">
    <property type="term" value="P:mitochondrial protein processing"/>
    <property type="evidence" value="ECO:0007669"/>
    <property type="project" value="TreeGrafter"/>
</dbReference>
<proteinExistence type="inferred from homology"/>
<dbReference type="GeneID" id="111110022"/>
<dbReference type="Pfam" id="PF09768">
    <property type="entry name" value="Peptidase_M76"/>
    <property type="match status" value="1"/>
</dbReference>
<dbReference type="GO" id="GO:0005739">
    <property type="term" value="C:mitochondrion"/>
    <property type="evidence" value="ECO:0007669"/>
    <property type="project" value="GOC"/>
</dbReference>
<dbReference type="Proteomes" id="UP000694844">
    <property type="component" value="Chromosome 8"/>
</dbReference>
<keyword evidence="2 6" id="KW-0645">Protease</keyword>
<sequence length="245" mass="28502">MKEPGNPEKNTRLRESVEEDYGYPLYPERKNPELYKEYTMLGRRSVKVIEKQTVKCFTHCPELRILHEALREHGCDFNLRRNISVEKCEKNVNGGYDPNTNQVVLCYTNFPPRATCKVLFHEMTHAFDDCRAKVDFTKIEHLACTEIRAAAFADCGVISGFLANSGYDITNKHKECVKKHALRSIVSTRNITEEKGREVIDSVFDKCYSDAAPFDSQKLSNVDYYNKYLRMTNRKETFIPKFRIF</sequence>
<gene>
    <name evidence="8" type="primary">LOC111110022</name>
</gene>
<keyword evidence="3 6" id="KW-0479">Metal-binding</keyword>
<evidence type="ECO:0000256" key="6">
    <source>
        <dbReference type="RuleBase" id="RU364057"/>
    </source>
</evidence>
<dbReference type="GO" id="GO:0046872">
    <property type="term" value="F:metal ion binding"/>
    <property type="evidence" value="ECO:0007669"/>
    <property type="project" value="UniProtKB-KW"/>
</dbReference>
<dbReference type="GO" id="GO:0033615">
    <property type="term" value="P:mitochondrial proton-transporting ATP synthase complex assembly"/>
    <property type="evidence" value="ECO:0007669"/>
    <property type="project" value="TreeGrafter"/>
</dbReference>
<evidence type="ECO:0000256" key="2">
    <source>
        <dbReference type="ARBA" id="ARBA00022670"/>
    </source>
</evidence>
<organism evidence="7 8">
    <name type="scientific">Crassostrea virginica</name>
    <name type="common">Eastern oyster</name>
    <dbReference type="NCBI Taxonomy" id="6565"/>
    <lineage>
        <taxon>Eukaryota</taxon>
        <taxon>Metazoa</taxon>
        <taxon>Spiralia</taxon>
        <taxon>Lophotrochozoa</taxon>
        <taxon>Mollusca</taxon>
        <taxon>Bivalvia</taxon>
        <taxon>Autobranchia</taxon>
        <taxon>Pteriomorphia</taxon>
        <taxon>Ostreida</taxon>
        <taxon>Ostreoidea</taxon>
        <taxon>Ostreidae</taxon>
        <taxon>Crassostrea</taxon>
    </lineage>
</organism>
<dbReference type="EC" id="3.4.24.-" evidence="6"/>
<evidence type="ECO:0000256" key="1">
    <source>
        <dbReference type="ARBA" id="ARBA00009915"/>
    </source>
</evidence>
<evidence type="ECO:0000313" key="7">
    <source>
        <dbReference type="Proteomes" id="UP000694844"/>
    </source>
</evidence>
<dbReference type="PANTHER" id="PTHR21711:SF0">
    <property type="entry name" value="MITOCHONDRIAL INNER MEMBRANE PROTEASE ATP23 HOMOLOG"/>
    <property type="match status" value="1"/>
</dbReference>
<accession>A0A8B8BFB2</accession>
<dbReference type="InterPro" id="IPR019165">
    <property type="entry name" value="Peptidase_M76_ATP23"/>
</dbReference>
<evidence type="ECO:0000256" key="5">
    <source>
        <dbReference type="ARBA" id="ARBA00023049"/>
    </source>
</evidence>
<protein>
    <recommendedName>
        <fullName evidence="6">Mitochondrial inner membrane protease ATP23</fullName>
        <ecNumber evidence="6">3.4.24.-</ecNumber>
    </recommendedName>
</protein>
<dbReference type="PANTHER" id="PTHR21711">
    <property type="entry name" value="MITOCHONDRIAL INNER MEMBRANE PROTEASE"/>
    <property type="match status" value="1"/>
</dbReference>
<name>A0A8B8BFB2_CRAVI</name>
<dbReference type="GO" id="GO:0004222">
    <property type="term" value="F:metalloendopeptidase activity"/>
    <property type="evidence" value="ECO:0007669"/>
    <property type="project" value="InterPro"/>
</dbReference>
<keyword evidence="7" id="KW-1185">Reference proteome</keyword>
<evidence type="ECO:0000313" key="8">
    <source>
        <dbReference type="RefSeq" id="XP_022302042.1"/>
    </source>
</evidence>
<dbReference type="RefSeq" id="XP_022302042.1">
    <property type="nucleotide sequence ID" value="XM_022446334.1"/>
</dbReference>
<dbReference type="OrthoDB" id="285308at2759"/>
<dbReference type="AlphaFoldDB" id="A0A8B8BFB2"/>
<keyword evidence="5 6" id="KW-0482">Metalloprotease</keyword>
<reference evidence="8" key="1">
    <citation type="submission" date="2025-08" db="UniProtKB">
        <authorList>
            <consortium name="RefSeq"/>
        </authorList>
    </citation>
    <scope>IDENTIFICATION</scope>
    <source>
        <tissue evidence="8">Whole sample</tissue>
    </source>
</reference>
<keyword evidence="4 6" id="KW-0378">Hydrolase</keyword>
<evidence type="ECO:0000256" key="3">
    <source>
        <dbReference type="ARBA" id="ARBA00022723"/>
    </source>
</evidence>
<comment type="similarity">
    <text evidence="1 6">Belongs to the peptidase M76 family.</text>
</comment>
<evidence type="ECO:0000256" key="4">
    <source>
        <dbReference type="ARBA" id="ARBA00022801"/>
    </source>
</evidence>